<dbReference type="Proteomes" id="UP000035444">
    <property type="component" value="Unassembled WGS sequence"/>
</dbReference>
<protein>
    <submittedName>
        <fullName evidence="1">Uncharacterized protein</fullName>
    </submittedName>
</protein>
<organism evidence="1 2">
    <name type="scientific">Kiloniella spongiae</name>
    <dbReference type="NCBI Taxonomy" id="1489064"/>
    <lineage>
        <taxon>Bacteria</taxon>
        <taxon>Pseudomonadati</taxon>
        <taxon>Pseudomonadota</taxon>
        <taxon>Alphaproteobacteria</taxon>
        <taxon>Rhodospirillales</taxon>
        <taxon>Kiloniellaceae</taxon>
        <taxon>Kiloniella</taxon>
    </lineage>
</organism>
<comment type="caution">
    <text evidence="1">The sequence shown here is derived from an EMBL/GenBank/DDBJ whole genome shotgun (WGS) entry which is preliminary data.</text>
</comment>
<proteinExistence type="predicted"/>
<reference evidence="1 2" key="1">
    <citation type="submission" date="2015-03" db="EMBL/GenBank/DDBJ databases">
        <title>Genome Sequence of Kiloniella spongiae MEBiC09566, isolated from a marine sponge.</title>
        <authorList>
            <person name="Shao Z."/>
            <person name="Wang L."/>
            <person name="Li X."/>
        </authorList>
    </citation>
    <scope>NUCLEOTIDE SEQUENCE [LARGE SCALE GENOMIC DNA]</scope>
    <source>
        <strain evidence="1 2">MEBiC09566</strain>
    </source>
</reference>
<evidence type="ECO:0000313" key="2">
    <source>
        <dbReference type="Proteomes" id="UP000035444"/>
    </source>
</evidence>
<sequence>MFITTSVDKLYRSDAFQQGYEDYRRGLPFDYPKRCKGPNPSRKSAELAYETGRQFAAWLGPNFYRSNLICLRSKFSEAIESKSIVL</sequence>
<gene>
    <name evidence="1" type="ORF">WH96_03290</name>
</gene>
<dbReference type="EMBL" id="LAQL01000002">
    <property type="protein sequence ID" value="KLN62521.1"/>
    <property type="molecule type" value="Genomic_DNA"/>
</dbReference>
<keyword evidence="2" id="KW-1185">Reference proteome</keyword>
<dbReference type="AlphaFoldDB" id="A0A0H2MK21"/>
<accession>A0A0H2MK21</accession>
<evidence type="ECO:0000313" key="1">
    <source>
        <dbReference type="EMBL" id="KLN62521.1"/>
    </source>
</evidence>
<name>A0A0H2MK21_9PROT</name>